<reference evidence="8" key="1">
    <citation type="submission" date="2020-06" db="EMBL/GenBank/DDBJ databases">
        <title>WGS assembly of Ceratodon purpureus strain R40.</title>
        <authorList>
            <person name="Carey S.B."/>
            <person name="Jenkins J."/>
            <person name="Shu S."/>
            <person name="Lovell J.T."/>
            <person name="Sreedasyam A."/>
            <person name="Maumus F."/>
            <person name="Tiley G.P."/>
            <person name="Fernandez-Pozo N."/>
            <person name="Barry K."/>
            <person name="Chen C."/>
            <person name="Wang M."/>
            <person name="Lipzen A."/>
            <person name="Daum C."/>
            <person name="Saski C.A."/>
            <person name="Payton A.C."/>
            <person name="Mcbreen J.C."/>
            <person name="Conrad R.E."/>
            <person name="Kollar L.M."/>
            <person name="Olsson S."/>
            <person name="Huttunen S."/>
            <person name="Landis J.B."/>
            <person name="Wickett N.J."/>
            <person name="Johnson M.G."/>
            <person name="Rensing S.A."/>
            <person name="Grimwood J."/>
            <person name="Schmutz J."/>
            <person name="Mcdaniel S.F."/>
        </authorList>
    </citation>
    <scope>NUCLEOTIDE SEQUENCE</scope>
    <source>
        <strain evidence="8">R40</strain>
    </source>
</reference>
<proteinExistence type="inferred from homology"/>
<dbReference type="Pfam" id="PF25870">
    <property type="entry name" value="WHD_UFL1_5th"/>
    <property type="match status" value="1"/>
</dbReference>
<dbReference type="GO" id="GO:1990592">
    <property type="term" value="P:protein K69-linked ufmylation"/>
    <property type="evidence" value="ECO:0007669"/>
    <property type="project" value="TreeGrafter"/>
</dbReference>
<name>A0A8T0IF66_CERPU</name>
<dbReference type="PANTHER" id="PTHR31057:SF0">
    <property type="entry name" value="E3 UFM1-PROTEIN LIGASE 1"/>
    <property type="match status" value="1"/>
</dbReference>
<dbReference type="Pfam" id="PF09743">
    <property type="entry name" value="E3_UFM1_ligase"/>
    <property type="match status" value="1"/>
</dbReference>
<dbReference type="PANTHER" id="PTHR31057">
    <property type="entry name" value="E3 UFM1-PROTEIN LIGASE 1"/>
    <property type="match status" value="1"/>
</dbReference>
<evidence type="ECO:0000256" key="2">
    <source>
        <dbReference type="ARBA" id="ARBA00022679"/>
    </source>
</evidence>
<dbReference type="GO" id="GO:0034976">
    <property type="term" value="P:response to endoplasmic reticulum stress"/>
    <property type="evidence" value="ECO:0007669"/>
    <property type="project" value="TreeGrafter"/>
</dbReference>
<feature type="domain" description="E3 UFM1-protein ligase 1-like" evidence="6">
    <location>
        <begin position="570"/>
        <end position="699"/>
    </location>
</feature>
<dbReference type="GO" id="GO:0005789">
    <property type="term" value="C:endoplasmic reticulum membrane"/>
    <property type="evidence" value="ECO:0007669"/>
    <property type="project" value="TreeGrafter"/>
</dbReference>
<comment type="similarity">
    <text evidence="1">Belongs to the UFL1 family.</text>
</comment>
<evidence type="ECO:0000259" key="5">
    <source>
        <dbReference type="Pfam" id="PF09743"/>
    </source>
</evidence>
<dbReference type="Pfam" id="PF25041">
    <property type="entry name" value="UFL1_C"/>
    <property type="match status" value="1"/>
</dbReference>
<evidence type="ECO:0000256" key="4">
    <source>
        <dbReference type="SAM" id="MobiDB-lite"/>
    </source>
</evidence>
<dbReference type="AlphaFoldDB" id="A0A8T0IF66"/>
<feature type="domain" description="E3 UFM1-protein ligase-like C-terminal" evidence="7">
    <location>
        <begin position="704"/>
        <end position="816"/>
    </location>
</feature>
<dbReference type="InterPro" id="IPR056761">
    <property type="entry name" value="Ufl1-like_C"/>
</dbReference>
<feature type="region of interest" description="Disordered" evidence="4">
    <location>
        <begin position="393"/>
        <end position="498"/>
    </location>
</feature>
<evidence type="ECO:0000256" key="3">
    <source>
        <dbReference type="ARBA" id="ARBA00022786"/>
    </source>
</evidence>
<dbReference type="Pfam" id="PF23659">
    <property type="entry name" value="UFL1"/>
    <property type="match status" value="1"/>
</dbReference>
<dbReference type="InterPro" id="IPR018611">
    <property type="entry name" value="Ufl1"/>
</dbReference>
<organism evidence="8 9">
    <name type="scientific">Ceratodon purpureus</name>
    <name type="common">Fire moss</name>
    <name type="synonym">Dicranum purpureum</name>
    <dbReference type="NCBI Taxonomy" id="3225"/>
    <lineage>
        <taxon>Eukaryota</taxon>
        <taxon>Viridiplantae</taxon>
        <taxon>Streptophyta</taxon>
        <taxon>Embryophyta</taxon>
        <taxon>Bryophyta</taxon>
        <taxon>Bryophytina</taxon>
        <taxon>Bryopsida</taxon>
        <taxon>Dicranidae</taxon>
        <taxon>Pseudoditrichales</taxon>
        <taxon>Ditrichaceae</taxon>
        <taxon>Ceratodon</taxon>
    </lineage>
</organism>
<protein>
    <recommendedName>
        <fullName evidence="10">E3 UFM1-protein ligase 1 homolog</fullName>
    </recommendedName>
</protein>
<dbReference type="GO" id="GO:0061666">
    <property type="term" value="F:UFM1 ligase activity"/>
    <property type="evidence" value="ECO:0007669"/>
    <property type="project" value="InterPro"/>
</dbReference>
<dbReference type="InterPro" id="IPR056579">
    <property type="entry name" value="Ufl1_N"/>
</dbReference>
<feature type="domain" description="E3 UFM1-protein ligase 1-like N-terminal" evidence="5">
    <location>
        <begin position="4"/>
        <end position="291"/>
    </location>
</feature>
<evidence type="ECO:0000259" key="6">
    <source>
        <dbReference type="Pfam" id="PF23659"/>
    </source>
</evidence>
<dbReference type="InterPro" id="IPR056580">
    <property type="entry name" value="Ufl1_dom"/>
</dbReference>
<keyword evidence="9" id="KW-1185">Reference proteome</keyword>
<evidence type="ECO:0000313" key="9">
    <source>
        <dbReference type="Proteomes" id="UP000822688"/>
    </source>
</evidence>
<evidence type="ECO:0000313" key="8">
    <source>
        <dbReference type="EMBL" id="KAG0582022.1"/>
    </source>
</evidence>
<sequence>MDFDLEELQKLFEQTQNAKAKVRLSERNVVELVSKLQELQLLDNDLLHTVSGKEYITQDELRREIESEIQRLERVALVDLSGTLGVELIHCERQVQQIVQSNPSLSLVQGEILSSSYWDSIAEEINESLEVAGQISVGELARRFTVGAELITNVLSARLGTSIHGKLEGGQLYTPAFVARIRATVRGAVRALTVPTPVTTLWNFLQQQMREGDEGPTAKVTGDGGLFQSVLHQLIADGEVKGSLRGGNAVYTPAVFAGAQRGSVEAFFSQNGHITYDALRKLNVPQPKQYLQEMYKDGVALDTIFIHPSTISQLDAVAEEAIAGNTWFDALPLVPPSAGATDAAELVTLCPTVQRALKDGTAIILADTCVISTAFVKDLFEKSENLARELAKKKDANKKSNKVAPQSISEGVSGNLNSGTEPGIEDGVSGQSKGGRRRKGNQSSGTTRPSTDVETVITKEGKGKRRGGKSKGEKQLGEAVTSVSKGSKSGVGGIGANTTHDEDDIFTLEFLSSKILEWFPDLESAGVEEEEDGILVRALAELLRPKVVAAAIQAKQALFSAQAEDRRRRMDTLQHKIDEVYSNFQLFSKALELFEDNEKIGVILHRHLLRTTGAELVDLFLISQGEDDMVDNEDARTDIKGAEPLSSLQRMSLAKSLTGHKLSAKALELVESLEGKNVDAFERAFEAVVTESGLRLKKLDKKSERALLFSYRKGLASQVEDETDSVALLPKVVGLLFVQVHSRALQAPGRAVSAAILRLKGTIADDLFEVLMEYHKCTVQLLSLQAATNSEENDTSNEVTTKQEGLENLIPKLKSIVLSSSSPASTTNDKQ</sequence>
<evidence type="ECO:0008006" key="10">
    <source>
        <dbReference type="Google" id="ProtNLM"/>
    </source>
</evidence>
<feature type="compositionally biased region" description="Polar residues" evidence="4">
    <location>
        <begin position="403"/>
        <end position="420"/>
    </location>
</feature>
<gene>
    <name evidence="8" type="ORF">KC19_3G027100</name>
</gene>
<evidence type="ECO:0000256" key="1">
    <source>
        <dbReference type="ARBA" id="ARBA00010789"/>
    </source>
</evidence>
<accession>A0A8T0IF66</accession>
<keyword evidence="3" id="KW-0833">Ubl conjugation pathway</keyword>
<keyword evidence="2" id="KW-0808">Transferase</keyword>
<comment type="caution">
    <text evidence="8">The sequence shown here is derived from an EMBL/GenBank/DDBJ whole genome shotgun (WGS) entry which is preliminary data.</text>
</comment>
<dbReference type="EMBL" id="CM026423">
    <property type="protein sequence ID" value="KAG0582022.1"/>
    <property type="molecule type" value="Genomic_DNA"/>
</dbReference>
<dbReference type="GO" id="GO:0032434">
    <property type="term" value="P:regulation of proteasomal ubiquitin-dependent protein catabolic process"/>
    <property type="evidence" value="ECO:0007669"/>
    <property type="project" value="TreeGrafter"/>
</dbReference>
<evidence type="ECO:0000259" key="7">
    <source>
        <dbReference type="Pfam" id="PF25041"/>
    </source>
</evidence>
<dbReference type="Proteomes" id="UP000822688">
    <property type="component" value="Chromosome 3"/>
</dbReference>